<evidence type="ECO:0000313" key="2">
    <source>
        <dbReference type="EMBL" id="GAT49559.1"/>
    </source>
</evidence>
<dbReference type="Proteomes" id="UP000815677">
    <property type="component" value="Unassembled WGS sequence"/>
</dbReference>
<name>A0ABQ0LEP6_MYCCL</name>
<organism evidence="2 3">
    <name type="scientific">Mycena chlorophos</name>
    <name type="common">Agaric fungus</name>
    <name type="synonym">Agaricus chlorophos</name>
    <dbReference type="NCBI Taxonomy" id="658473"/>
    <lineage>
        <taxon>Eukaryota</taxon>
        <taxon>Fungi</taxon>
        <taxon>Dikarya</taxon>
        <taxon>Basidiomycota</taxon>
        <taxon>Agaricomycotina</taxon>
        <taxon>Agaricomycetes</taxon>
        <taxon>Agaricomycetidae</taxon>
        <taxon>Agaricales</taxon>
        <taxon>Marasmiineae</taxon>
        <taxon>Mycenaceae</taxon>
        <taxon>Mycena</taxon>
    </lineage>
</organism>
<sequence>MPVALPDPRRLSRKIPRGLQPPSSSGIWNVKFLPLKRPSPARPYWLSHAWTPQHGAKQNNGRRISRALNGANLHSKKYTPAPAARDPLQQHHLNLLCSRPHTVRRSSAPEVGRLNFSCSKPTQVVYSHIHLLPHDTSTWQNRPRFAPSFDKISQTPNQSQFCQRAGAIKPFVPGIRAAYSRSPSRRCLSVDEVQLKDAFSGFCLAAVALASSLSPRPGRFFTQSAAEHTARTHGEMSNTGRASHWHSTADNLIAVSPSAHLAHGAFLSLPLNAREPSPSRDYQSIILLLPALRLLGFVDPGPKHALMWSLTELLLPQRNSTLPVNRVVASLATGAGSRRRRYGGGSYVKRSVK</sequence>
<keyword evidence="3" id="KW-1185">Reference proteome</keyword>
<evidence type="ECO:0000256" key="1">
    <source>
        <dbReference type="SAM" id="MobiDB-lite"/>
    </source>
</evidence>
<feature type="region of interest" description="Disordered" evidence="1">
    <location>
        <begin position="1"/>
        <end position="22"/>
    </location>
</feature>
<proteinExistence type="predicted"/>
<protein>
    <submittedName>
        <fullName evidence="2">Uncharacterized protein</fullName>
    </submittedName>
</protein>
<accession>A0ABQ0LEP6</accession>
<gene>
    <name evidence="2" type="ORF">MCHLO_06864</name>
</gene>
<evidence type="ECO:0000313" key="3">
    <source>
        <dbReference type="Proteomes" id="UP000815677"/>
    </source>
</evidence>
<reference evidence="2" key="1">
    <citation type="submission" date="2014-09" db="EMBL/GenBank/DDBJ databases">
        <title>Genome sequence of the luminous mushroom Mycena chlorophos for searching fungal bioluminescence genes.</title>
        <authorList>
            <person name="Tanaka Y."/>
            <person name="Kasuga D."/>
            <person name="Oba Y."/>
            <person name="Hase S."/>
            <person name="Sato K."/>
            <person name="Oba Y."/>
            <person name="Sakakibara Y."/>
        </authorList>
    </citation>
    <scope>NUCLEOTIDE SEQUENCE</scope>
</reference>
<dbReference type="EMBL" id="DF845605">
    <property type="protein sequence ID" value="GAT49559.1"/>
    <property type="molecule type" value="Genomic_DNA"/>
</dbReference>